<reference evidence="2" key="1">
    <citation type="submission" date="2023-07" db="EMBL/GenBank/DDBJ databases">
        <title>Whole genome sequence analysis of rice epiphytic Sphingomonas sanguinis OsEp_Plm_15B2.</title>
        <authorList>
            <person name="Sahu K.P."/>
            <person name="Asharani P."/>
            <person name="Reddy B."/>
            <person name="Kumar A."/>
        </authorList>
    </citation>
    <scope>NUCLEOTIDE SEQUENCE [LARGE SCALE GENOMIC DNA]</scope>
    <source>
        <strain evidence="2">OsEp_Plm_15B2</strain>
    </source>
</reference>
<accession>A0ABU5LS81</accession>
<protein>
    <recommendedName>
        <fullName evidence="3">Flagellar FliJ protein</fullName>
    </recommendedName>
</protein>
<dbReference type="EMBL" id="JAOBTW010000012">
    <property type="protein sequence ID" value="MDZ7282798.1"/>
    <property type="molecule type" value="Genomic_DNA"/>
</dbReference>
<comment type="caution">
    <text evidence="1">The sequence shown here is derived from an EMBL/GenBank/DDBJ whole genome shotgun (WGS) entry which is preliminary data.</text>
</comment>
<gene>
    <name evidence="1" type="ORF">N4G62_12245</name>
</gene>
<evidence type="ECO:0000313" key="1">
    <source>
        <dbReference type="EMBL" id="MDZ7282798.1"/>
    </source>
</evidence>
<keyword evidence="2" id="KW-1185">Reference proteome</keyword>
<dbReference type="RefSeq" id="WP_322539657.1">
    <property type="nucleotide sequence ID" value="NZ_JAOBTW010000012.1"/>
</dbReference>
<evidence type="ECO:0000313" key="2">
    <source>
        <dbReference type="Proteomes" id="UP001292182"/>
    </source>
</evidence>
<proteinExistence type="predicted"/>
<evidence type="ECO:0008006" key="3">
    <source>
        <dbReference type="Google" id="ProtNLM"/>
    </source>
</evidence>
<sequence length="147" mass="15936">MADPAVTMLADCLSAARARVDRAEMDHAAAIRAATGAKAARDAAQAALFVAEAAWHRQMADGFDPMLGGLLAQDVRARAAVLADADTTQTQAEQEAARTAASWQGEEARRRAVEALATTARRRARHRADERLLATLADRETFRRRVR</sequence>
<organism evidence="1 2">
    <name type="scientific">Sphingomonas sanguinis</name>
    <dbReference type="NCBI Taxonomy" id="33051"/>
    <lineage>
        <taxon>Bacteria</taxon>
        <taxon>Pseudomonadati</taxon>
        <taxon>Pseudomonadota</taxon>
        <taxon>Alphaproteobacteria</taxon>
        <taxon>Sphingomonadales</taxon>
        <taxon>Sphingomonadaceae</taxon>
        <taxon>Sphingomonas</taxon>
    </lineage>
</organism>
<name>A0ABU5LS81_9SPHN</name>
<dbReference type="Proteomes" id="UP001292182">
    <property type="component" value="Unassembled WGS sequence"/>
</dbReference>